<dbReference type="RefSeq" id="WP_249512374.1">
    <property type="nucleotide sequence ID" value="NZ_CP093365.1"/>
</dbReference>
<dbReference type="Proteomes" id="UP000831947">
    <property type="component" value="Chromosome"/>
</dbReference>
<proteinExistence type="predicted"/>
<feature type="coiled-coil region" evidence="1">
    <location>
        <begin position="93"/>
        <end position="120"/>
    </location>
</feature>
<evidence type="ECO:0000256" key="1">
    <source>
        <dbReference type="SAM" id="Coils"/>
    </source>
</evidence>
<reference evidence="3 4" key="1">
    <citation type="journal article" date="2022" name="Int. J. Syst. Evol. Microbiol.">
        <title>Apilactobacillus apisilvae sp. nov., Nicolia spurrieriana gen. nov. sp. nov., Bombilactobacillus folatiphilus sp. nov. and Bombilactobacillus thymidiniphilus sp. nov., four new lactic acid bacterial isolates from stingless bees Tetragonula carbonaria and Austroplebeia australis.</title>
        <authorList>
            <person name="Oliphant S.A."/>
            <person name="Watson-Haigh N.S."/>
            <person name="Sumby K.M."/>
            <person name="Gardner J."/>
            <person name="Groom S."/>
            <person name="Jiranek V."/>
        </authorList>
    </citation>
    <scope>NUCLEOTIDE SEQUENCE [LARGE SCALE GENOMIC DNA]</scope>
    <source>
        <strain evidence="3 4">SG4_A1</strain>
    </source>
</reference>
<feature type="compositionally biased region" description="Polar residues" evidence="2">
    <location>
        <begin position="1"/>
        <end position="17"/>
    </location>
</feature>
<gene>
    <name evidence="3" type="ORF">MOO47_05005</name>
</gene>
<evidence type="ECO:0000313" key="3">
    <source>
        <dbReference type="EMBL" id="UQS83147.1"/>
    </source>
</evidence>
<name>A0ABY4PBT8_9LACO</name>
<sequence length="473" mass="53855">MSLFKQQPKNQEATQNFPVPDNPDLRSQQANESGDQQNQQQYFQDVTEYPVNTAPASGTEDNLYSSSSNSDPIAMPNSAPVPNEQAFPNVNEWQATEEQLNNLEDQAGNLKRILKDQLLNSRTFYNQKLQSTTVVNDAYSADLQQIQQINDSLKRWFGTDAISGSIAFDSARKYFIMSENLFTDTDQRQNNMADLNYFLDDYGILPTMMTISYDEDLTGKWQDYINAGIVNPESNLINIYQYFQNENQANTPAALRKGTIEISPHARVENDAENNIDRIYEGNSLIMRVVKDLNNHPAQIFHYFDDILLSLDHLDVQGNNLLTQFFDKNDAQHILREHYYRLDGSLAVIKSFQDTEPYVQVMNQANVLVQAFNTEQDFIAWWLVNKILDEQTTIILPIDSPILPILLDYPDASYQVIPYITNYHKQEALVDKLLARNLEAGPGILVNDQQAQLKISELTQGQVNVSVVSDTNA</sequence>
<protein>
    <submittedName>
        <fullName evidence="3">Uncharacterized protein</fullName>
    </submittedName>
</protein>
<accession>A0ABY4PBT8</accession>
<evidence type="ECO:0000313" key="4">
    <source>
        <dbReference type="Proteomes" id="UP000831947"/>
    </source>
</evidence>
<organism evidence="3 4">
    <name type="scientific">Bombilactobacillus thymidiniphilus</name>
    <dbReference type="NCBI Taxonomy" id="2923363"/>
    <lineage>
        <taxon>Bacteria</taxon>
        <taxon>Bacillati</taxon>
        <taxon>Bacillota</taxon>
        <taxon>Bacilli</taxon>
        <taxon>Lactobacillales</taxon>
        <taxon>Lactobacillaceae</taxon>
        <taxon>Bombilactobacillus</taxon>
    </lineage>
</organism>
<feature type="region of interest" description="Disordered" evidence="2">
    <location>
        <begin position="1"/>
        <end position="84"/>
    </location>
</feature>
<keyword evidence="1" id="KW-0175">Coiled coil</keyword>
<dbReference type="Gene3D" id="3.40.50.2000">
    <property type="entry name" value="Glycogen Phosphorylase B"/>
    <property type="match status" value="1"/>
</dbReference>
<keyword evidence="4" id="KW-1185">Reference proteome</keyword>
<evidence type="ECO:0000256" key="2">
    <source>
        <dbReference type="SAM" id="MobiDB-lite"/>
    </source>
</evidence>
<feature type="compositionally biased region" description="Polar residues" evidence="2">
    <location>
        <begin position="54"/>
        <end position="71"/>
    </location>
</feature>
<dbReference type="EMBL" id="CP093365">
    <property type="protein sequence ID" value="UQS83147.1"/>
    <property type="molecule type" value="Genomic_DNA"/>
</dbReference>
<feature type="compositionally biased region" description="Polar residues" evidence="2">
    <location>
        <begin position="25"/>
        <end position="35"/>
    </location>
</feature>